<keyword evidence="2" id="KW-0472">Membrane</keyword>
<dbReference type="Proteomes" id="UP000196710">
    <property type="component" value="Chromosome"/>
</dbReference>
<dbReference type="Proteomes" id="UP000596035">
    <property type="component" value="Chromosome"/>
</dbReference>
<evidence type="ECO:0000313" key="4">
    <source>
        <dbReference type="EMBL" id="QQR31911.1"/>
    </source>
</evidence>
<dbReference type="AlphaFoldDB" id="A0A1Z2XW21"/>
<name>A0A1Z2XW21_9FIRM</name>
<gene>
    <name evidence="3" type="ORF">ADH66_19405</name>
    <name evidence="4" type="ORF">I5Q82_09835</name>
</gene>
<feature type="region of interest" description="Disordered" evidence="1">
    <location>
        <begin position="53"/>
        <end position="96"/>
    </location>
</feature>
<evidence type="ECO:0000313" key="6">
    <source>
        <dbReference type="Proteomes" id="UP000596035"/>
    </source>
</evidence>
<dbReference type="RefSeq" id="WP_066537396.1">
    <property type="nucleotide sequence ID" value="NZ_CP021422.1"/>
</dbReference>
<evidence type="ECO:0000256" key="1">
    <source>
        <dbReference type="SAM" id="MobiDB-lite"/>
    </source>
</evidence>
<evidence type="ECO:0000256" key="2">
    <source>
        <dbReference type="SAM" id="Phobius"/>
    </source>
</evidence>
<dbReference type="Pfam" id="PF14286">
    <property type="entry name" value="DHHW"/>
    <property type="match status" value="1"/>
</dbReference>
<dbReference type="EMBL" id="CP065321">
    <property type="protein sequence ID" value="QQR31911.1"/>
    <property type="molecule type" value="Genomic_DNA"/>
</dbReference>
<accession>A0A1Z2XW21</accession>
<dbReference type="InterPro" id="IPR025945">
    <property type="entry name" value="DHHW"/>
</dbReference>
<reference evidence="5" key="2">
    <citation type="submission" date="2017-05" db="EMBL/GenBank/DDBJ databases">
        <title>Improved OligoMM genomes.</title>
        <authorList>
            <person name="Garzetti D."/>
        </authorList>
    </citation>
    <scope>NUCLEOTIDE SEQUENCE [LARGE SCALE GENOMIC DNA]</scope>
    <source>
        <strain evidence="5">KB18</strain>
    </source>
</reference>
<keyword evidence="2" id="KW-0812">Transmembrane</keyword>
<evidence type="ECO:0000313" key="3">
    <source>
        <dbReference type="EMBL" id="ASB42613.1"/>
    </source>
</evidence>
<organism evidence="4 6">
    <name type="scientific">Acutalibacter muris</name>
    <dbReference type="NCBI Taxonomy" id="1796620"/>
    <lineage>
        <taxon>Bacteria</taxon>
        <taxon>Bacillati</taxon>
        <taxon>Bacillota</taxon>
        <taxon>Clostridia</taxon>
        <taxon>Eubacteriales</taxon>
        <taxon>Acutalibacteraceae</taxon>
        <taxon>Acutalibacter</taxon>
    </lineage>
</organism>
<dbReference type="EMBL" id="CP021422">
    <property type="protein sequence ID" value="ASB42613.1"/>
    <property type="molecule type" value="Genomic_DNA"/>
</dbReference>
<protein>
    <recommendedName>
        <fullName evidence="7">DHHW protein</fullName>
    </recommendedName>
</protein>
<feature type="compositionally biased region" description="Low complexity" evidence="1">
    <location>
        <begin position="57"/>
        <end position="92"/>
    </location>
</feature>
<keyword evidence="2" id="KW-1133">Transmembrane helix</keyword>
<dbReference type="KEGG" id="amur:ADH66_19405"/>
<evidence type="ECO:0000313" key="5">
    <source>
        <dbReference type="Proteomes" id="UP000196710"/>
    </source>
</evidence>
<evidence type="ECO:0008006" key="7">
    <source>
        <dbReference type="Google" id="ProtNLM"/>
    </source>
</evidence>
<sequence>MEQREYIRRRGGGPVRRPSRHNGPPRFLWLLLALVVLAGVAALVYFLNRNAEDDGDSQSSSPAPSSAVSAPFEDEPASALETPAPTPAAALPDQLYPDSEPSDMGSFMIAGGCGYDYYHFNEETTNSYILAVSDAAESLSSSVNFYSMVIPTSMDVMLQESYLTENSINSSDQRKAIDDYIYPSISAINSSVKTVPLFTPLREHCDEYIYFHSDRTWTQLGAYYAYRSFCSAKGIEPAALDSFTKQEYEGFSGGFYSESTSGALYDDTVEAYFPGGNTSMNFTDSDGVEYEDWSVISDGDGYDSSLLYLIFAAGDQPYKVLENSDITDNSACVVVQDSFGNYFIPFLTQHYQKVYVVDYSRYSNSVPELVNESGATDVILLTNVIATSSSSAVESLQSIF</sequence>
<proteinExistence type="predicted"/>
<feature type="transmembrane region" description="Helical" evidence="2">
    <location>
        <begin position="27"/>
        <end position="47"/>
    </location>
</feature>
<reference evidence="4 6" key="3">
    <citation type="submission" date="2020-11" db="EMBL/GenBank/DDBJ databases">
        <title>Closed and high quality bacterial genomes of the OMM12 community.</title>
        <authorList>
            <person name="Marbouty M."/>
            <person name="Lamy-Besnier Q."/>
            <person name="Debarbieux L."/>
            <person name="Koszul R."/>
        </authorList>
    </citation>
    <scope>NUCLEOTIDE SEQUENCE [LARGE SCALE GENOMIC DNA]</scope>
    <source>
        <strain evidence="4 6">KB18</strain>
    </source>
</reference>
<reference evidence="3" key="1">
    <citation type="journal article" date="2017" name="Genome Announc.">
        <title>High-Quality Whole-Genome Sequences of the Oligo-Mouse-Microbiota Bacterial Community.</title>
        <authorList>
            <person name="Garzetti D."/>
            <person name="Brugiroux S."/>
            <person name="Bunk B."/>
            <person name="Pukall R."/>
            <person name="McCoy K.D."/>
            <person name="Macpherson A.J."/>
            <person name="Stecher B."/>
        </authorList>
    </citation>
    <scope>NUCLEOTIDE SEQUENCE</scope>
    <source>
        <strain evidence="3">KB18</strain>
    </source>
</reference>
<keyword evidence="5" id="KW-1185">Reference proteome</keyword>